<dbReference type="Pfam" id="PF07690">
    <property type="entry name" value="MFS_1"/>
    <property type="match status" value="1"/>
</dbReference>
<keyword evidence="3 7" id="KW-0812">Transmembrane</keyword>
<dbReference type="InterPro" id="IPR036259">
    <property type="entry name" value="MFS_trans_sf"/>
</dbReference>
<feature type="transmembrane region" description="Helical" evidence="7">
    <location>
        <begin position="12"/>
        <end position="32"/>
    </location>
</feature>
<feature type="transmembrane region" description="Helical" evidence="7">
    <location>
        <begin position="304"/>
        <end position="327"/>
    </location>
</feature>
<name>G0TV33_TRYVY</name>
<dbReference type="InterPro" id="IPR052983">
    <property type="entry name" value="MFS_Riboflavin_Transporter"/>
</dbReference>
<feature type="transmembrane region" description="Helical" evidence="7">
    <location>
        <begin position="108"/>
        <end position="129"/>
    </location>
</feature>
<evidence type="ECO:0000256" key="1">
    <source>
        <dbReference type="ARBA" id="ARBA00004141"/>
    </source>
</evidence>
<keyword evidence="2" id="KW-0813">Transport</keyword>
<dbReference type="GO" id="GO:0022857">
    <property type="term" value="F:transmembrane transporter activity"/>
    <property type="evidence" value="ECO:0007669"/>
    <property type="project" value="InterPro"/>
</dbReference>
<dbReference type="InterPro" id="IPR011701">
    <property type="entry name" value="MFS"/>
</dbReference>
<proteinExistence type="predicted"/>
<feature type="transmembrane region" description="Helical" evidence="7">
    <location>
        <begin position="358"/>
        <end position="380"/>
    </location>
</feature>
<evidence type="ECO:0000256" key="2">
    <source>
        <dbReference type="ARBA" id="ARBA00022448"/>
    </source>
</evidence>
<feature type="transmembrane region" description="Helical" evidence="7">
    <location>
        <begin position="334"/>
        <end position="352"/>
    </location>
</feature>
<dbReference type="GO" id="GO:0016020">
    <property type="term" value="C:membrane"/>
    <property type="evidence" value="ECO:0007669"/>
    <property type="project" value="UniProtKB-SubCell"/>
</dbReference>
<evidence type="ECO:0000313" key="8">
    <source>
        <dbReference type="EMBL" id="CCC47798.1"/>
    </source>
</evidence>
<feature type="region of interest" description="Disordered" evidence="6">
    <location>
        <begin position="204"/>
        <end position="235"/>
    </location>
</feature>
<evidence type="ECO:0000256" key="5">
    <source>
        <dbReference type="ARBA" id="ARBA00023136"/>
    </source>
</evidence>
<dbReference type="AlphaFoldDB" id="G0TV33"/>
<dbReference type="SUPFAM" id="SSF103473">
    <property type="entry name" value="MFS general substrate transporter"/>
    <property type="match status" value="1"/>
</dbReference>
<evidence type="ECO:0000256" key="4">
    <source>
        <dbReference type="ARBA" id="ARBA00022989"/>
    </source>
</evidence>
<keyword evidence="5 7" id="KW-0472">Membrane</keyword>
<dbReference type="Gene3D" id="1.20.1250.20">
    <property type="entry name" value="MFS general substrate transporter like domains"/>
    <property type="match status" value="1"/>
</dbReference>
<feature type="transmembrane region" description="Helical" evidence="7">
    <location>
        <begin position="392"/>
        <end position="411"/>
    </location>
</feature>
<comment type="subcellular location">
    <subcellularLocation>
        <location evidence="1">Membrane</location>
        <topology evidence="1">Multi-pass membrane protein</topology>
    </subcellularLocation>
</comment>
<evidence type="ECO:0000256" key="6">
    <source>
        <dbReference type="SAM" id="MobiDB-lite"/>
    </source>
</evidence>
<dbReference type="EMBL" id="HE573021">
    <property type="protein sequence ID" value="CCC47798.1"/>
    <property type="molecule type" value="Genomic_DNA"/>
</dbReference>
<gene>
    <name evidence="8" type="ORF">TVY486_0500070</name>
</gene>
<sequence>MLPQFTRKPVDHPLGYLVAISGLMMQLMSYGIDNSYSIFLQDMHNDESLGNPSITVISLGNSVALGLSPAFGVIAGFLVDRLPPRVMLGASTIMLFSGLWIATFAKSIYAVTFTYCLLASIGTACMLSPGAAATSSWFDRYRGLAMGINFCGGGLGHHMIVPPPAGRWVVHYGWRQTFRLMSAFCAIGVVATCLSARRREPLRPANEAAPDAENPKENREPQEDEEKGKETEGPEGIRSLHIHKLTPWELFLTMFTRPFIGNFLCWFVYSWAFFSLIFSFVPYVSSMGKSGTVYAAEEPIPTDVASTVFIFFGAFQIAGSVSVGWIASLTSSEFAYVACATVGGSCCGLLALCRSYIAFAFALSVIGFCTAGIFAVMPALIAEHLYGPNLGFYMGSVFLAGVVGGFCAPPLQAELQQRHNGNYSYVCVIMCACMLLAGAVCYGTLWRTKRARLMRVVGQTKLVETL</sequence>
<accession>G0TV33</accession>
<feature type="transmembrane region" description="Helical" evidence="7">
    <location>
        <begin position="180"/>
        <end position="196"/>
    </location>
</feature>
<dbReference type="PANTHER" id="PTHR43385:SF1">
    <property type="entry name" value="RIBOFLAVIN TRANSPORTER RIBJ"/>
    <property type="match status" value="1"/>
</dbReference>
<keyword evidence="4 7" id="KW-1133">Transmembrane helix</keyword>
<feature type="transmembrane region" description="Helical" evidence="7">
    <location>
        <begin position="423"/>
        <end position="445"/>
    </location>
</feature>
<feature type="transmembrane region" description="Helical" evidence="7">
    <location>
        <begin position="86"/>
        <end position="102"/>
    </location>
</feature>
<feature type="compositionally biased region" description="Basic and acidic residues" evidence="6">
    <location>
        <begin position="213"/>
        <end position="232"/>
    </location>
</feature>
<evidence type="ECO:0000256" key="3">
    <source>
        <dbReference type="ARBA" id="ARBA00022692"/>
    </source>
</evidence>
<feature type="transmembrane region" description="Helical" evidence="7">
    <location>
        <begin position="52"/>
        <end position="79"/>
    </location>
</feature>
<reference evidence="8" key="1">
    <citation type="journal article" date="2012" name="Proc. Natl. Acad. Sci. U.S.A.">
        <title>Antigenic diversity is generated by distinct evolutionary mechanisms in African trypanosome species.</title>
        <authorList>
            <person name="Jackson A.P."/>
            <person name="Berry A."/>
            <person name="Aslett M."/>
            <person name="Allison H.C."/>
            <person name="Burton P."/>
            <person name="Vavrova-Anderson J."/>
            <person name="Brown R."/>
            <person name="Browne H."/>
            <person name="Corton N."/>
            <person name="Hauser H."/>
            <person name="Gamble J."/>
            <person name="Gilderthorp R."/>
            <person name="Marcello L."/>
            <person name="McQuillan J."/>
            <person name="Otto T.D."/>
            <person name="Quail M.A."/>
            <person name="Sanders M.J."/>
            <person name="van Tonder A."/>
            <person name="Ginger M.L."/>
            <person name="Field M.C."/>
            <person name="Barry J.D."/>
            <person name="Hertz-Fowler C."/>
            <person name="Berriman M."/>
        </authorList>
    </citation>
    <scope>NUCLEOTIDE SEQUENCE</scope>
    <source>
        <strain evidence="8">Y486</strain>
    </source>
</reference>
<feature type="transmembrane region" description="Helical" evidence="7">
    <location>
        <begin position="263"/>
        <end position="284"/>
    </location>
</feature>
<protein>
    <submittedName>
        <fullName evidence="8">Putative transporter</fullName>
    </submittedName>
</protein>
<feature type="transmembrane region" description="Helical" evidence="7">
    <location>
        <begin position="141"/>
        <end position="160"/>
    </location>
</feature>
<dbReference type="PANTHER" id="PTHR43385">
    <property type="entry name" value="RIBOFLAVIN TRANSPORTER RIBJ"/>
    <property type="match status" value="1"/>
</dbReference>
<organism evidence="8">
    <name type="scientific">Trypanosoma vivax (strain Y486)</name>
    <dbReference type="NCBI Taxonomy" id="1055687"/>
    <lineage>
        <taxon>Eukaryota</taxon>
        <taxon>Discoba</taxon>
        <taxon>Euglenozoa</taxon>
        <taxon>Kinetoplastea</taxon>
        <taxon>Metakinetoplastina</taxon>
        <taxon>Trypanosomatida</taxon>
        <taxon>Trypanosomatidae</taxon>
        <taxon>Trypanosoma</taxon>
        <taxon>Duttonella</taxon>
    </lineage>
</organism>
<evidence type="ECO:0000256" key="7">
    <source>
        <dbReference type="SAM" id="Phobius"/>
    </source>
</evidence>